<sequence>MATAVVAHHRMMAPPPAQIENHDLVSVKKLQQENQALKQKLARMQSENEELQQDSKFHQAKVGELSEMLLKKSIWGGKQDQEALIQKTKENVELQVKVSQLQAKLRESDCQVELLNREKHENKRLLLEMSDIVRTLQSVQINYDITSVNDDTNGSYLGMQQTSIKKIKLKIEAIMSDRSLLVRRCKELEKENSEQDDKIKALESQFHTLNSMNLVHKGGVAALEDDLATQPTIHASTSYSISTKQSGSATMSPFHSPRRTSDSGMDEDASMNSCMDHSILKLKQQHRDELGLLRQENERVYKQLDALKEQLRTCNEEMEDAVIKRDEYKETLRDIITQYKELHTEHQAASKELKKLKEDVDTLADEEEEQESEGSVRSARSLKQAEMMPRLSDVLTAYSRAMDKISDLEHRLSAAQDKVNAASNKQDSGDRNYRDAVMRYKKMEQERNHFQRLLDKAKEDTRNAKAEAQREREEAKHVRRRLTLYLQNKHVNGGIISAMSLSPRTSSKVHPLSLPELKGSKPPSLLEEKETLLAENTRLEKENQELTDFCREMLKQVGA</sequence>
<feature type="coiled-coil region" evidence="1">
    <location>
        <begin position="171"/>
        <end position="205"/>
    </location>
</feature>
<feature type="coiled-coil region" evidence="1">
    <location>
        <begin position="529"/>
        <end position="556"/>
    </location>
</feature>
<feature type="region of interest" description="Disordered" evidence="2">
    <location>
        <begin position="359"/>
        <end position="381"/>
    </location>
</feature>
<evidence type="ECO:0000313" key="3">
    <source>
        <dbReference type="EMBL" id="KAG7358456.1"/>
    </source>
</evidence>
<protein>
    <submittedName>
        <fullName evidence="3">Uncharacterized protein</fullName>
    </submittedName>
</protein>
<comment type="caution">
    <text evidence="3">The sequence shown here is derived from an EMBL/GenBank/DDBJ whole genome shotgun (WGS) entry which is preliminary data.</text>
</comment>
<evidence type="ECO:0000256" key="1">
    <source>
        <dbReference type="SAM" id="Coils"/>
    </source>
</evidence>
<evidence type="ECO:0000313" key="4">
    <source>
        <dbReference type="Proteomes" id="UP000693970"/>
    </source>
</evidence>
<feature type="coiled-coil region" evidence="1">
    <location>
        <begin position="398"/>
        <end position="481"/>
    </location>
</feature>
<dbReference type="Proteomes" id="UP000693970">
    <property type="component" value="Unassembled WGS sequence"/>
</dbReference>
<dbReference type="OrthoDB" id="55257at2759"/>
<keyword evidence="1" id="KW-0175">Coiled coil</keyword>
<keyword evidence="4" id="KW-1185">Reference proteome</keyword>
<reference evidence="3" key="2">
    <citation type="submission" date="2021-04" db="EMBL/GenBank/DDBJ databases">
        <authorList>
            <person name="Podell S."/>
        </authorList>
    </citation>
    <scope>NUCLEOTIDE SEQUENCE</scope>
    <source>
        <strain evidence="3">Hildebrandi</strain>
    </source>
</reference>
<feature type="coiled-coil region" evidence="1">
    <location>
        <begin position="27"/>
        <end position="118"/>
    </location>
</feature>
<dbReference type="AlphaFoldDB" id="A0A9K3LCZ8"/>
<proteinExistence type="predicted"/>
<gene>
    <name evidence="3" type="ORF">IV203_015044</name>
</gene>
<dbReference type="EMBL" id="JAGRRH010000014">
    <property type="protein sequence ID" value="KAG7358456.1"/>
    <property type="molecule type" value="Genomic_DNA"/>
</dbReference>
<feature type="compositionally biased region" description="Acidic residues" evidence="2">
    <location>
        <begin position="361"/>
        <end position="372"/>
    </location>
</feature>
<accession>A0A9K3LCZ8</accession>
<evidence type="ECO:0000256" key="2">
    <source>
        <dbReference type="SAM" id="MobiDB-lite"/>
    </source>
</evidence>
<reference evidence="3" key="1">
    <citation type="journal article" date="2021" name="Sci. Rep.">
        <title>Diploid genomic architecture of Nitzschia inconspicua, an elite biomass production diatom.</title>
        <authorList>
            <person name="Oliver A."/>
            <person name="Podell S."/>
            <person name="Pinowska A."/>
            <person name="Traller J.C."/>
            <person name="Smith S.R."/>
            <person name="McClure R."/>
            <person name="Beliaev A."/>
            <person name="Bohutskyi P."/>
            <person name="Hill E.A."/>
            <person name="Rabines A."/>
            <person name="Zheng H."/>
            <person name="Allen L.Z."/>
            <person name="Kuo A."/>
            <person name="Grigoriev I.V."/>
            <person name="Allen A.E."/>
            <person name="Hazlebeck D."/>
            <person name="Allen E.E."/>
        </authorList>
    </citation>
    <scope>NUCLEOTIDE SEQUENCE</scope>
    <source>
        <strain evidence="3">Hildebrandi</strain>
    </source>
</reference>
<name>A0A9K3LCZ8_9STRA</name>
<feature type="compositionally biased region" description="Polar residues" evidence="2">
    <location>
        <begin position="237"/>
        <end position="253"/>
    </location>
</feature>
<feature type="region of interest" description="Disordered" evidence="2">
    <location>
        <begin position="237"/>
        <end position="268"/>
    </location>
</feature>
<organism evidence="3 4">
    <name type="scientific">Nitzschia inconspicua</name>
    <dbReference type="NCBI Taxonomy" id="303405"/>
    <lineage>
        <taxon>Eukaryota</taxon>
        <taxon>Sar</taxon>
        <taxon>Stramenopiles</taxon>
        <taxon>Ochrophyta</taxon>
        <taxon>Bacillariophyta</taxon>
        <taxon>Bacillariophyceae</taxon>
        <taxon>Bacillariophycidae</taxon>
        <taxon>Bacillariales</taxon>
        <taxon>Bacillariaceae</taxon>
        <taxon>Nitzschia</taxon>
    </lineage>
</organism>